<dbReference type="AlphaFoldDB" id="A0A2P2KTX6"/>
<reference evidence="2" key="1">
    <citation type="submission" date="2018-02" db="EMBL/GenBank/DDBJ databases">
        <title>Rhizophora mucronata_Transcriptome.</title>
        <authorList>
            <person name="Meera S.P."/>
            <person name="Sreeshan A."/>
            <person name="Augustine A."/>
        </authorList>
    </citation>
    <scope>NUCLEOTIDE SEQUENCE</scope>
    <source>
        <tissue evidence="2">Leaf</tissue>
    </source>
</reference>
<name>A0A2P2KTX6_RHIMU</name>
<evidence type="ECO:0000256" key="1">
    <source>
        <dbReference type="SAM" id="MobiDB-lite"/>
    </source>
</evidence>
<accession>A0A2P2KTX6</accession>
<protein>
    <submittedName>
        <fullName evidence="2">Uncharacterized protein LOC107425315 isoform X3</fullName>
    </submittedName>
</protein>
<organism evidence="2">
    <name type="scientific">Rhizophora mucronata</name>
    <name type="common">Asiatic mangrove</name>
    <dbReference type="NCBI Taxonomy" id="61149"/>
    <lineage>
        <taxon>Eukaryota</taxon>
        <taxon>Viridiplantae</taxon>
        <taxon>Streptophyta</taxon>
        <taxon>Embryophyta</taxon>
        <taxon>Tracheophyta</taxon>
        <taxon>Spermatophyta</taxon>
        <taxon>Magnoliopsida</taxon>
        <taxon>eudicotyledons</taxon>
        <taxon>Gunneridae</taxon>
        <taxon>Pentapetalae</taxon>
        <taxon>rosids</taxon>
        <taxon>fabids</taxon>
        <taxon>Malpighiales</taxon>
        <taxon>Rhizophoraceae</taxon>
        <taxon>Rhizophora</taxon>
    </lineage>
</organism>
<dbReference type="EMBL" id="GGEC01028692">
    <property type="protein sequence ID" value="MBX09176.1"/>
    <property type="molecule type" value="Transcribed_RNA"/>
</dbReference>
<sequence>MITITTTLLASSPISSSSWHDRAATSTSTTSAV</sequence>
<proteinExistence type="predicted"/>
<evidence type="ECO:0000313" key="2">
    <source>
        <dbReference type="EMBL" id="MBX09176.1"/>
    </source>
</evidence>
<feature type="region of interest" description="Disordered" evidence="1">
    <location>
        <begin position="11"/>
        <end position="33"/>
    </location>
</feature>